<organism evidence="3 4">
    <name type="scientific">Helobdella robusta</name>
    <name type="common">Californian leech</name>
    <dbReference type="NCBI Taxonomy" id="6412"/>
    <lineage>
        <taxon>Eukaryota</taxon>
        <taxon>Metazoa</taxon>
        <taxon>Spiralia</taxon>
        <taxon>Lophotrochozoa</taxon>
        <taxon>Annelida</taxon>
        <taxon>Clitellata</taxon>
        <taxon>Hirudinea</taxon>
        <taxon>Rhynchobdellida</taxon>
        <taxon>Glossiphoniidae</taxon>
        <taxon>Helobdella</taxon>
    </lineage>
</organism>
<evidence type="ECO:0000256" key="1">
    <source>
        <dbReference type="SAM" id="MobiDB-lite"/>
    </source>
</evidence>
<dbReference type="HOGENOM" id="CLU_2266624_0_0_1"/>
<protein>
    <submittedName>
        <fullName evidence="2 3">Uncharacterized protein</fullName>
    </submittedName>
</protein>
<dbReference type="KEGG" id="hro:HELRODRAFT_163595"/>
<evidence type="ECO:0000313" key="3">
    <source>
        <dbReference type="EnsemblMetazoa" id="HelroP163595"/>
    </source>
</evidence>
<reference evidence="2 4" key="2">
    <citation type="journal article" date="2013" name="Nature">
        <title>Insights into bilaterian evolution from three spiralian genomes.</title>
        <authorList>
            <person name="Simakov O."/>
            <person name="Marletaz F."/>
            <person name="Cho S.J."/>
            <person name="Edsinger-Gonzales E."/>
            <person name="Havlak P."/>
            <person name="Hellsten U."/>
            <person name="Kuo D.H."/>
            <person name="Larsson T."/>
            <person name="Lv J."/>
            <person name="Arendt D."/>
            <person name="Savage R."/>
            <person name="Osoegawa K."/>
            <person name="de Jong P."/>
            <person name="Grimwood J."/>
            <person name="Chapman J.A."/>
            <person name="Shapiro H."/>
            <person name="Aerts A."/>
            <person name="Otillar R.P."/>
            <person name="Terry A.Y."/>
            <person name="Boore J.L."/>
            <person name="Grigoriev I.V."/>
            <person name="Lindberg D.R."/>
            <person name="Seaver E.C."/>
            <person name="Weisblat D.A."/>
            <person name="Putnam N.H."/>
            <person name="Rokhsar D.S."/>
        </authorList>
    </citation>
    <scope>NUCLEOTIDE SEQUENCE</scope>
</reference>
<feature type="region of interest" description="Disordered" evidence="1">
    <location>
        <begin position="1"/>
        <end position="39"/>
    </location>
</feature>
<dbReference type="GeneID" id="20200146"/>
<evidence type="ECO:0000313" key="2">
    <source>
        <dbReference type="EMBL" id="ESN96525.1"/>
    </source>
</evidence>
<dbReference type="RefSeq" id="XP_009025678.1">
    <property type="nucleotide sequence ID" value="XM_009027430.1"/>
</dbReference>
<sequence>MNVMERKTDRRQLGSAMTPNEEGPFVVQPDGSSMNPAYFGNSSKSIRRASDILFRGFLPGFRPPNILGDPMASFKRNLVATPLIYNNEANGIAGNSRLHEDNL</sequence>
<keyword evidence="4" id="KW-1185">Reference proteome</keyword>
<dbReference type="EnsemblMetazoa" id="HelroT163595">
    <property type="protein sequence ID" value="HelroP163595"/>
    <property type="gene ID" value="HelroG163595"/>
</dbReference>
<dbReference type="AlphaFoldDB" id="T1EU96"/>
<accession>T1EU96</accession>
<dbReference type="EMBL" id="KB097495">
    <property type="protein sequence ID" value="ESN96525.1"/>
    <property type="molecule type" value="Genomic_DNA"/>
</dbReference>
<name>T1EU96_HELRO</name>
<reference evidence="4" key="1">
    <citation type="submission" date="2012-12" db="EMBL/GenBank/DDBJ databases">
        <authorList>
            <person name="Hellsten U."/>
            <person name="Grimwood J."/>
            <person name="Chapman J.A."/>
            <person name="Shapiro H."/>
            <person name="Aerts A."/>
            <person name="Otillar R.P."/>
            <person name="Terry A.Y."/>
            <person name="Boore J.L."/>
            <person name="Simakov O."/>
            <person name="Marletaz F."/>
            <person name="Cho S.-J."/>
            <person name="Edsinger-Gonzales E."/>
            <person name="Havlak P."/>
            <person name="Kuo D.-H."/>
            <person name="Larsson T."/>
            <person name="Lv J."/>
            <person name="Arendt D."/>
            <person name="Savage R."/>
            <person name="Osoegawa K."/>
            <person name="de Jong P."/>
            <person name="Lindberg D.R."/>
            <person name="Seaver E.C."/>
            <person name="Weisblat D.A."/>
            <person name="Putnam N.H."/>
            <person name="Grigoriev I.V."/>
            <person name="Rokhsar D.S."/>
        </authorList>
    </citation>
    <scope>NUCLEOTIDE SEQUENCE</scope>
</reference>
<evidence type="ECO:0000313" key="4">
    <source>
        <dbReference type="Proteomes" id="UP000015101"/>
    </source>
</evidence>
<dbReference type="EMBL" id="AMQM01001405">
    <property type="status" value="NOT_ANNOTATED_CDS"/>
    <property type="molecule type" value="Genomic_DNA"/>
</dbReference>
<proteinExistence type="predicted"/>
<dbReference type="InParanoid" id="T1EU96"/>
<dbReference type="CTD" id="20200146"/>
<dbReference type="Proteomes" id="UP000015101">
    <property type="component" value="Unassembled WGS sequence"/>
</dbReference>
<feature type="compositionally biased region" description="Polar residues" evidence="1">
    <location>
        <begin position="30"/>
        <end position="39"/>
    </location>
</feature>
<gene>
    <name evidence="3" type="primary">20200146</name>
    <name evidence="2" type="ORF">HELRODRAFT_163595</name>
</gene>
<reference evidence="3" key="3">
    <citation type="submission" date="2015-06" db="UniProtKB">
        <authorList>
            <consortium name="EnsemblMetazoa"/>
        </authorList>
    </citation>
    <scope>IDENTIFICATION</scope>
</reference>
<feature type="compositionally biased region" description="Basic and acidic residues" evidence="1">
    <location>
        <begin position="1"/>
        <end position="12"/>
    </location>
</feature>